<evidence type="ECO:0000313" key="3">
    <source>
        <dbReference type="Proteomes" id="UP000198539"/>
    </source>
</evidence>
<keyword evidence="3" id="KW-1185">Reference proteome</keyword>
<dbReference type="EMBL" id="FNOM01000002">
    <property type="protein sequence ID" value="SDW41920.1"/>
    <property type="molecule type" value="Genomic_DNA"/>
</dbReference>
<sequence>MQPDRQPSARATPALNTLPIPARLRRLQTRIWSALRCPLRRFAADQGGLVSTETVLVLPLVIWAFAATFVYFDVFRHITTGQKAATLIGDTLSRMRDIPVDAQQLERMNALFAYLAEAKHPTNIRVSSIGWNAEDEEYLLIWSYSTGWLSTSGWQPSSPTAPSDDDGRRTYYDAPLTNEVVNGPIGTTLPRLVLGETIILVESQIIFEPLFRVGVAGRTLRQQIATRPRFAPQLTFERDGEVIEQPTARPS</sequence>
<dbReference type="Proteomes" id="UP000198539">
    <property type="component" value="Unassembled WGS sequence"/>
</dbReference>
<reference evidence="2 3" key="1">
    <citation type="submission" date="2016-10" db="EMBL/GenBank/DDBJ databases">
        <authorList>
            <person name="de Groot N.N."/>
        </authorList>
    </citation>
    <scope>NUCLEOTIDE SEQUENCE [LARGE SCALE GENOMIC DNA]</scope>
    <source>
        <strain evidence="2 3">CGMCC 1.8894</strain>
    </source>
</reference>
<accession>A0A1H2TDM0</accession>
<evidence type="ECO:0000313" key="2">
    <source>
        <dbReference type="EMBL" id="SDW41920.1"/>
    </source>
</evidence>
<dbReference type="AlphaFoldDB" id="A0A1H2TDM0"/>
<keyword evidence="1" id="KW-0472">Membrane</keyword>
<evidence type="ECO:0008006" key="4">
    <source>
        <dbReference type="Google" id="ProtNLM"/>
    </source>
</evidence>
<dbReference type="STRING" id="564137.SAMN04488238_10220"/>
<keyword evidence="1" id="KW-1133">Transmembrane helix</keyword>
<feature type="transmembrane region" description="Helical" evidence="1">
    <location>
        <begin position="55"/>
        <end position="74"/>
    </location>
</feature>
<keyword evidence="1" id="KW-0812">Transmembrane</keyword>
<organism evidence="2 3">
    <name type="scientific">Roseicitreum antarcticum</name>
    <dbReference type="NCBI Taxonomy" id="564137"/>
    <lineage>
        <taxon>Bacteria</taxon>
        <taxon>Pseudomonadati</taxon>
        <taxon>Pseudomonadota</taxon>
        <taxon>Alphaproteobacteria</taxon>
        <taxon>Rhodobacterales</taxon>
        <taxon>Paracoccaceae</taxon>
        <taxon>Roseicitreum</taxon>
    </lineage>
</organism>
<gene>
    <name evidence="2" type="ORF">SAMN04488238_10220</name>
</gene>
<evidence type="ECO:0000256" key="1">
    <source>
        <dbReference type="SAM" id="Phobius"/>
    </source>
</evidence>
<proteinExistence type="predicted"/>
<name>A0A1H2TDM0_9RHOB</name>
<protein>
    <recommendedName>
        <fullName evidence="4">TadE-like protein</fullName>
    </recommendedName>
</protein>